<keyword evidence="3" id="KW-0175">Coiled coil</keyword>
<comment type="caution">
    <text evidence="7">The sequence shown here is derived from an EMBL/GenBank/DDBJ whole genome shotgun (WGS) entry which is preliminary data.</text>
</comment>
<dbReference type="OrthoDB" id="370725at2"/>
<dbReference type="Proteomes" id="UP000216454">
    <property type="component" value="Unassembled WGS sequence"/>
</dbReference>
<dbReference type="EMBL" id="MWWQ01000004">
    <property type="protein sequence ID" value="OZG53547.1"/>
    <property type="molecule type" value="Genomic_DNA"/>
</dbReference>
<keyword evidence="4" id="KW-0233">DNA recombination</keyword>
<evidence type="ECO:0000256" key="2">
    <source>
        <dbReference type="ARBA" id="ARBA00009840"/>
    </source>
</evidence>
<dbReference type="PANTHER" id="PTHR30563:SF0">
    <property type="entry name" value="DNA RECOMBINATION PROTEIN RMUC"/>
    <property type="match status" value="1"/>
</dbReference>
<keyword evidence="6" id="KW-0812">Transmembrane</keyword>
<evidence type="ECO:0000256" key="5">
    <source>
        <dbReference type="SAM" id="MobiDB-lite"/>
    </source>
</evidence>
<comment type="similarity">
    <text evidence="2">Belongs to the RmuC family.</text>
</comment>
<evidence type="ECO:0000256" key="3">
    <source>
        <dbReference type="ARBA" id="ARBA00023054"/>
    </source>
</evidence>
<dbReference type="InterPro" id="IPR003798">
    <property type="entry name" value="DNA_recombination_RmuC"/>
</dbReference>
<dbReference type="GO" id="GO:0005840">
    <property type="term" value="C:ribosome"/>
    <property type="evidence" value="ECO:0007669"/>
    <property type="project" value="UniProtKB-KW"/>
</dbReference>
<dbReference type="Pfam" id="PF02646">
    <property type="entry name" value="RmuC"/>
    <property type="match status" value="1"/>
</dbReference>
<dbReference type="AlphaFoldDB" id="A0A261F348"/>
<dbReference type="PANTHER" id="PTHR30563">
    <property type="entry name" value="DNA RECOMBINATION PROTEIN RMUC"/>
    <property type="match status" value="1"/>
</dbReference>
<feature type="transmembrane region" description="Helical" evidence="6">
    <location>
        <begin position="6"/>
        <end position="26"/>
    </location>
</feature>
<organism evidence="7 8">
    <name type="scientific">Pseudoscardovia suis</name>
    <dbReference type="NCBI Taxonomy" id="987063"/>
    <lineage>
        <taxon>Bacteria</taxon>
        <taxon>Bacillati</taxon>
        <taxon>Actinomycetota</taxon>
        <taxon>Actinomycetes</taxon>
        <taxon>Bifidobacteriales</taxon>
        <taxon>Bifidobacteriaceae</taxon>
        <taxon>Pseudoscardovia</taxon>
    </lineage>
</organism>
<feature type="compositionally biased region" description="Basic and acidic residues" evidence="5">
    <location>
        <begin position="94"/>
        <end position="114"/>
    </location>
</feature>
<gene>
    <name evidence="7" type="ORF">PSSU_0313</name>
</gene>
<keyword evidence="7" id="KW-0689">Ribosomal protein</keyword>
<keyword evidence="8" id="KW-1185">Reference proteome</keyword>
<protein>
    <submittedName>
        <fullName evidence="7">30S ribosomal protein S9</fullName>
    </submittedName>
</protein>
<evidence type="ECO:0000313" key="8">
    <source>
        <dbReference type="Proteomes" id="UP000216454"/>
    </source>
</evidence>
<reference evidence="7 8" key="1">
    <citation type="journal article" date="2017" name="BMC Genomics">
        <title>Comparative genomic and phylogenomic analyses of the Bifidobacteriaceae family.</title>
        <authorList>
            <person name="Lugli G.A."/>
            <person name="Milani C."/>
            <person name="Turroni F."/>
            <person name="Duranti S."/>
            <person name="Mancabelli L."/>
            <person name="Mangifesta M."/>
            <person name="Ferrario C."/>
            <person name="Modesto M."/>
            <person name="Mattarelli P."/>
            <person name="Jiri K."/>
            <person name="van Sinderen D."/>
            <person name="Ventura M."/>
        </authorList>
    </citation>
    <scope>NUCLEOTIDE SEQUENCE [LARGE SCALE GENOMIC DNA]</scope>
    <source>
        <strain evidence="7 8">DSM 24744</strain>
    </source>
</reference>
<dbReference type="GO" id="GO:0006310">
    <property type="term" value="P:DNA recombination"/>
    <property type="evidence" value="ECO:0007669"/>
    <property type="project" value="UniProtKB-KW"/>
</dbReference>
<name>A0A261F348_9BIFI</name>
<dbReference type="RefSeq" id="WP_094690639.1">
    <property type="nucleotide sequence ID" value="NZ_MWWQ01000004.1"/>
</dbReference>
<keyword evidence="6" id="KW-1133">Transmembrane helix</keyword>
<comment type="function">
    <text evidence="1">Involved in DNA recombination.</text>
</comment>
<evidence type="ECO:0000313" key="7">
    <source>
        <dbReference type="EMBL" id="OZG53547.1"/>
    </source>
</evidence>
<accession>A0A261F348</accession>
<evidence type="ECO:0000256" key="6">
    <source>
        <dbReference type="SAM" id="Phobius"/>
    </source>
</evidence>
<keyword evidence="6" id="KW-0472">Membrane</keyword>
<evidence type="ECO:0000256" key="1">
    <source>
        <dbReference type="ARBA" id="ARBA00003416"/>
    </source>
</evidence>
<sequence length="448" mass="48922">MFGQVGEVVILIIMTLIGAALGFLLGRATASRSLPSEGQFPDASDPSAQAQIVRLQVQLSEAQSQAAAANGSAAQMQQQIAYLQSLISQLQQQEEARANAQKDRDAAQQREKLNEQAQQKDAQAVLLSAFAPVQKNLDELGRRVAMMEEARKQSQGALDANLKTLSERQLELNRATASLSATLSNNKLRGALGEVQLKNIVESAGLLEHVDFETQFVIDGGSKRPDMVIKLPGGKSIPVDAKTPYSDYNKACQIPDSATGIERKEKSELLANHAKAVRAHVDELAKRDYQNSLPDAPDFTIAFIPSDAVLQAALEADPRLLDYAFSHNVALCSPVTLWAVLKSVAHAWQQQGLTNEAKELFDDVKELYKRLTTMGSNIEKLGKSVTGVVRDYNAFVGSLEGRVLPQVRRIQRIDISKVADPAIQLDPEKTNVRELTAAEFSTKDEQNQ</sequence>
<evidence type="ECO:0000256" key="4">
    <source>
        <dbReference type="ARBA" id="ARBA00023172"/>
    </source>
</evidence>
<proteinExistence type="inferred from homology"/>
<feature type="region of interest" description="Disordered" evidence="5">
    <location>
        <begin position="94"/>
        <end position="117"/>
    </location>
</feature>
<keyword evidence="7" id="KW-0687">Ribonucleoprotein</keyword>